<dbReference type="EMBL" id="BAABDI010000004">
    <property type="protein sequence ID" value="GAA3965987.1"/>
    <property type="molecule type" value="Genomic_DNA"/>
</dbReference>
<organism evidence="1 2">
    <name type="scientific">Hymenobacter antarcticus</name>
    <dbReference type="NCBI Taxonomy" id="486270"/>
    <lineage>
        <taxon>Bacteria</taxon>
        <taxon>Pseudomonadati</taxon>
        <taxon>Bacteroidota</taxon>
        <taxon>Cytophagia</taxon>
        <taxon>Cytophagales</taxon>
        <taxon>Hymenobacteraceae</taxon>
        <taxon>Hymenobacter</taxon>
    </lineage>
</organism>
<dbReference type="RefSeq" id="WP_345121760.1">
    <property type="nucleotide sequence ID" value="NZ_BAABDI010000004.1"/>
</dbReference>
<protein>
    <submittedName>
        <fullName evidence="1">Uncharacterized protein</fullName>
    </submittedName>
</protein>
<comment type="caution">
    <text evidence="1">The sequence shown here is derived from an EMBL/GenBank/DDBJ whole genome shotgun (WGS) entry which is preliminary data.</text>
</comment>
<evidence type="ECO:0000313" key="1">
    <source>
        <dbReference type="EMBL" id="GAA3965987.1"/>
    </source>
</evidence>
<evidence type="ECO:0000313" key="2">
    <source>
        <dbReference type="Proteomes" id="UP001501556"/>
    </source>
</evidence>
<proteinExistence type="predicted"/>
<reference evidence="2" key="1">
    <citation type="journal article" date="2019" name="Int. J. Syst. Evol. Microbiol.">
        <title>The Global Catalogue of Microorganisms (GCM) 10K type strain sequencing project: providing services to taxonomists for standard genome sequencing and annotation.</title>
        <authorList>
            <consortium name="The Broad Institute Genomics Platform"/>
            <consortium name="The Broad Institute Genome Sequencing Center for Infectious Disease"/>
            <person name="Wu L."/>
            <person name="Ma J."/>
        </authorList>
    </citation>
    <scope>NUCLEOTIDE SEQUENCE [LARGE SCALE GENOMIC DNA]</scope>
    <source>
        <strain evidence="2">JCM 17217</strain>
    </source>
</reference>
<dbReference type="Proteomes" id="UP001501556">
    <property type="component" value="Unassembled WGS sequence"/>
</dbReference>
<name>A0ABP7PI10_9BACT</name>
<keyword evidence="2" id="KW-1185">Reference proteome</keyword>
<sequence>MTVEEVKKVLKALERKMYGYNYEVHFEVQVLDNCETIDEVCRKLSVKYTDDRFCKVYPKLTNELHLWESISYGFAYRGDDAAGLKLTGEKEELLLIEEKKVELFIQQYLTNTTEIFNYPDESDMPYVFLFWGYSFILFNINGKSLFINGISID</sequence>
<gene>
    <name evidence="1" type="ORF">GCM10022407_10460</name>
</gene>
<accession>A0ABP7PI10</accession>